<keyword evidence="2" id="KW-1185">Reference proteome</keyword>
<dbReference type="SUPFAM" id="SSF52540">
    <property type="entry name" value="P-loop containing nucleoside triphosphate hydrolases"/>
    <property type="match status" value="1"/>
</dbReference>
<proteinExistence type="predicted"/>
<organism evidence="1 2">
    <name type="scientific">Massilia jejuensis</name>
    <dbReference type="NCBI Taxonomy" id="648894"/>
    <lineage>
        <taxon>Bacteria</taxon>
        <taxon>Pseudomonadati</taxon>
        <taxon>Pseudomonadota</taxon>
        <taxon>Betaproteobacteria</taxon>
        <taxon>Burkholderiales</taxon>
        <taxon>Oxalobacteraceae</taxon>
        <taxon>Telluria group</taxon>
        <taxon>Massilia</taxon>
    </lineage>
</organism>
<evidence type="ECO:0008006" key="3">
    <source>
        <dbReference type="Google" id="ProtNLM"/>
    </source>
</evidence>
<dbReference type="RefSeq" id="WP_379719237.1">
    <property type="nucleotide sequence ID" value="NZ_JBHSMS010000026.1"/>
</dbReference>
<gene>
    <name evidence="1" type="ORF">ACFPOU_07940</name>
</gene>
<dbReference type="InterPro" id="IPR027417">
    <property type="entry name" value="P-loop_NTPase"/>
</dbReference>
<reference evidence="2" key="1">
    <citation type="journal article" date="2019" name="Int. J. Syst. Evol. Microbiol.">
        <title>The Global Catalogue of Microorganisms (GCM) 10K type strain sequencing project: providing services to taxonomists for standard genome sequencing and annotation.</title>
        <authorList>
            <consortium name="The Broad Institute Genomics Platform"/>
            <consortium name="The Broad Institute Genome Sequencing Center for Infectious Disease"/>
            <person name="Wu L."/>
            <person name="Ma J."/>
        </authorList>
    </citation>
    <scope>NUCLEOTIDE SEQUENCE [LARGE SCALE GENOMIC DNA]</scope>
    <source>
        <strain evidence="2">CCUG 38813</strain>
    </source>
</reference>
<dbReference type="Gene3D" id="3.40.50.300">
    <property type="entry name" value="P-loop containing nucleotide triphosphate hydrolases"/>
    <property type="match status" value="1"/>
</dbReference>
<name>A0ABW0PEG4_9BURK</name>
<dbReference type="Proteomes" id="UP001596031">
    <property type="component" value="Unassembled WGS sequence"/>
</dbReference>
<protein>
    <recommendedName>
        <fullName evidence="3">Intracellular multiplication protein IcmB</fullName>
    </recommendedName>
</protein>
<sequence>MTNILLSLAESAHDTLGGGSAMTHCQWRGAVVPSQRLDQGAFISELLQDSHLPKTAHGGAMGEESGPFAEPYSLEMADGTLVSFLLVRGARNNIREADAARMAELVSTKVAAYMAGGNGSSYSFGLYFLHDPNTAAQVFEQKIAPMLATAKRLGGDAESYRRDLASRLSSGAAEEMTLLTVRTHMKALRPDEMKRATEQYQDMIKKIMTTGKGVKNVPLALQSPFGQILLSRSPAILQRHEGLVKSLLSDFNSRTIGLSMQLLAVREAFERVRRFADREVPFQPSWTARLLGQEGAIYSATADKASPAPLSLGMQVLTRKVLGHIGNYETSTVGHTWYGTAVMEIGPVSPRNLPSQTIFSALMQKVRAVGIPMSISYEILPKGLEYNRLNQVLNSFLAPFNATNRQIRDAYTELRQHNEHRAATDPIIGLRVSFSTWARSQEKAESALLELDLAVKSWGGMQANHETGEPDVARLSSIPEYTSASCAPVVPAPLSDAIYMSPLMRPASPWEFGQLQFKTSDGVIYPVQIGSRKHASFVSGWVAPSGSGKSFLINRVMYCLSLSPGAQQLPYGLVIDVGASGKGFLRHLRTVLPKELHSQLMYFKVINDAMYCANPHDLQLGCTRPTGGEMDFQVAVYEVIFKGLGDETGAFIKSMLTEAYRMYAPDSTDARLWQAAYCEDITRELREIGFDLDTGRAPTVYSAVDALFAAGRIESARIAQRFAVPRMEDMTKVLQSDRVRAVYGTAKVGDELLIERASRALLNATNEYAVLSGVTRMNTDNSRIMVVDLQNVLGGSSASGKEFAGMMYLYARHLGARNFFLDVEEMETLLRPEYKAYQIRRVREIQQTPKVLTYEEWHNVNTVQGLVSLNEKETRETRKFKVYLNFVTQYITDYPKAILDGMTTVMVAGQQSEKQNVYAAEQLALSNTDLDILRNGLDRQGRIWSWFRLRDGQVTAVFDNEVGPIETWCYTTDDTDAPLRNELEILIGETEALKFLAREFPKGSAASYLEQRSRMMGTERVGDRATTITSIVAAELAQKYHEDARQLHAA</sequence>
<accession>A0ABW0PEG4</accession>
<dbReference type="EMBL" id="JBHSMS010000026">
    <property type="protein sequence ID" value="MFC5511055.1"/>
    <property type="molecule type" value="Genomic_DNA"/>
</dbReference>
<evidence type="ECO:0000313" key="1">
    <source>
        <dbReference type="EMBL" id="MFC5511055.1"/>
    </source>
</evidence>
<comment type="caution">
    <text evidence="1">The sequence shown here is derived from an EMBL/GenBank/DDBJ whole genome shotgun (WGS) entry which is preliminary data.</text>
</comment>
<evidence type="ECO:0000313" key="2">
    <source>
        <dbReference type="Proteomes" id="UP001596031"/>
    </source>
</evidence>